<protein>
    <submittedName>
        <fullName evidence="8">RagB/SusD family nutrient uptake outer membrane protein</fullName>
    </submittedName>
</protein>
<name>A0A1X9YSG1_9BACT</name>
<evidence type="ECO:0000259" key="7">
    <source>
        <dbReference type="Pfam" id="PF14322"/>
    </source>
</evidence>
<evidence type="ECO:0000313" key="9">
    <source>
        <dbReference type="Proteomes" id="UP000266292"/>
    </source>
</evidence>
<keyword evidence="5" id="KW-0998">Cell outer membrane</keyword>
<dbReference type="Pfam" id="PF07980">
    <property type="entry name" value="SusD_RagB"/>
    <property type="match status" value="1"/>
</dbReference>
<reference evidence="9" key="1">
    <citation type="submission" date="2017-05" db="EMBL/GenBank/DDBJ databases">
        <authorList>
            <person name="Ray J."/>
            <person name="Price M."/>
            <person name="Deutschbauer A."/>
        </authorList>
    </citation>
    <scope>NUCLEOTIDE SEQUENCE [LARGE SCALE GENOMIC DNA]</scope>
    <source>
        <strain evidence="9">DSM 19842</strain>
    </source>
</reference>
<comment type="subcellular location">
    <subcellularLocation>
        <location evidence="1">Cell outer membrane</location>
    </subcellularLocation>
</comment>
<dbReference type="GO" id="GO:0009279">
    <property type="term" value="C:cell outer membrane"/>
    <property type="evidence" value="ECO:0007669"/>
    <property type="project" value="UniProtKB-SubCell"/>
</dbReference>
<dbReference type="InterPro" id="IPR012944">
    <property type="entry name" value="SusD_RagB_dom"/>
</dbReference>
<dbReference type="RefSeq" id="WP_025606907.1">
    <property type="nucleotide sequence ID" value="NZ_CP021235.1"/>
</dbReference>
<dbReference type="SMART" id="SM00028">
    <property type="entry name" value="TPR"/>
    <property type="match status" value="2"/>
</dbReference>
<evidence type="ECO:0000259" key="6">
    <source>
        <dbReference type="Pfam" id="PF07980"/>
    </source>
</evidence>
<evidence type="ECO:0000256" key="3">
    <source>
        <dbReference type="ARBA" id="ARBA00022729"/>
    </source>
</evidence>
<proteinExistence type="inferred from homology"/>
<dbReference type="OrthoDB" id="1147023at2"/>
<evidence type="ECO:0000256" key="2">
    <source>
        <dbReference type="ARBA" id="ARBA00006275"/>
    </source>
</evidence>
<dbReference type="InterPro" id="IPR033985">
    <property type="entry name" value="SusD-like_N"/>
</dbReference>
<dbReference type="AlphaFoldDB" id="A0A1X9YSG1"/>
<keyword evidence="4" id="KW-0472">Membrane</keyword>
<evidence type="ECO:0000256" key="4">
    <source>
        <dbReference type="ARBA" id="ARBA00023136"/>
    </source>
</evidence>
<feature type="domain" description="SusD-like N-terminal" evidence="7">
    <location>
        <begin position="23"/>
        <end position="226"/>
    </location>
</feature>
<dbReference type="STRING" id="709015.GCA_000472485_02078"/>
<dbReference type="Gene3D" id="1.25.40.390">
    <property type="match status" value="1"/>
</dbReference>
<keyword evidence="3" id="KW-0732">Signal</keyword>
<dbReference type="KEGG" id="pact:CA264_10300"/>
<evidence type="ECO:0000256" key="5">
    <source>
        <dbReference type="ARBA" id="ARBA00023237"/>
    </source>
</evidence>
<evidence type="ECO:0000313" key="8">
    <source>
        <dbReference type="EMBL" id="ARS35802.1"/>
    </source>
</evidence>
<gene>
    <name evidence="8" type="ORF">CA264_10300</name>
</gene>
<dbReference type="EMBL" id="CP021235">
    <property type="protein sequence ID" value="ARS35802.1"/>
    <property type="molecule type" value="Genomic_DNA"/>
</dbReference>
<dbReference type="Proteomes" id="UP000266292">
    <property type="component" value="Chromosome"/>
</dbReference>
<dbReference type="Pfam" id="PF14322">
    <property type="entry name" value="SusD-like_3"/>
    <property type="match status" value="1"/>
</dbReference>
<organism evidence="8 9">
    <name type="scientific">Pontibacter actiniarum</name>
    <dbReference type="NCBI Taxonomy" id="323450"/>
    <lineage>
        <taxon>Bacteria</taxon>
        <taxon>Pseudomonadati</taxon>
        <taxon>Bacteroidota</taxon>
        <taxon>Cytophagia</taxon>
        <taxon>Cytophagales</taxon>
        <taxon>Hymenobacteraceae</taxon>
        <taxon>Pontibacter</taxon>
    </lineage>
</organism>
<dbReference type="InterPro" id="IPR019734">
    <property type="entry name" value="TPR_rpt"/>
</dbReference>
<feature type="domain" description="RagB/SusD" evidence="6">
    <location>
        <begin position="335"/>
        <end position="406"/>
    </location>
</feature>
<dbReference type="InterPro" id="IPR011990">
    <property type="entry name" value="TPR-like_helical_dom_sf"/>
</dbReference>
<dbReference type="SUPFAM" id="SSF48452">
    <property type="entry name" value="TPR-like"/>
    <property type="match status" value="1"/>
</dbReference>
<comment type="similarity">
    <text evidence="2">Belongs to the SusD family.</text>
</comment>
<accession>A0A1X9YSG1</accession>
<sequence>MKNIRRSIQALLLLCLLAGCETFLDEKPDKAMVVPATLPDLQALLDNYPVLNENDPGAGEVSADDYYLTDADWESLYQEEDRRMYIWAEDRLFAEQSNDWFFAYRPVYTANTVLETLPLVPRTAANTAAWDNVKGQALFARGRSFLQIALLWSPSYDPATASTDLGIPLRRGTDFNAPSTRSSVQQTYDQILADLTEATALLPRTQVHPVRPSKPAAYALLARTHLALGNYAQVAAYADSALSLHPQLLDFNTLDTTAAYPVPPFNKEILFRSIMPTPSALNPSRAKITPSLYAAYAPQDLRRTVFFRDNGDGTYSFRGSYEGSLNLFSGVATDEVYLMRAEAYARLGQVDKALADLNTLLATRWKAGTFEPYSATGKEEALNLVLQERRKELLMRGLRWLDLKRLNSEGAGITLTRTVNGQTYTLPPRDPRYALPLPEEIIELSGMPQNPR</sequence>
<dbReference type="PROSITE" id="PS51257">
    <property type="entry name" value="PROKAR_LIPOPROTEIN"/>
    <property type="match status" value="1"/>
</dbReference>
<keyword evidence="9" id="KW-1185">Reference proteome</keyword>
<evidence type="ECO:0000256" key="1">
    <source>
        <dbReference type="ARBA" id="ARBA00004442"/>
    </source>
</evidence>